<feature type="region of interest" description="Disordered" evidence="1">
    <location>
        <begin position="21"/>
        <end position="43"/>
    </location>
</feature>
<keyword evidence="3" id="KW-1185">Reference proteome</keyword>
<comment type="caution">
    <text evidence="2">The sequence shown here is derived from an EMBL/GenBank/DDBJ whole genome shotgun (WGS) entry which is preliminary data.</text>
</comment>
<organism evidence="2 3">
    <name type="scientific">Oryza meyeriana var. granulata</name>
    <dbReference type="NCBI Taxonomy" id="110450"/>
    <lineage>
        <taxon>Eukaryota</taxon>
        <taxon>Viridiplantae</taxon>
        <taxon>Streptophyta</taxon>
        <taxon>Embryophyta</taxon>
        <taxon>Tracheophyta</taxon>
        <taxon>Spermatophyta</taxon>
        <taxon>Magnoliopsida</taxon>
        <taxon>Liliopsida</taxon>
        <taxon>Poales</taxon>
        <taxon>Poaceae</taxon>
        <taxon>BOP clade</taxon>
        <taxon>Oryzoideae</taxon>
        <taxon>Oryzeae</taxon>
        <taxon>Oryzinae</taxon>
        <taxon>Oryza</taxon>
        <taxon>Oryza meyeriana</taxon>
    </lineage>
</organism>
<proteinExistence type="predicted"/>
<accession>A0A6G1BMG4</accession>
<evidence type="ECO:0000256" key="1">
    <source>
        <dbReference type="SAM" id="MobiDB-lite"/>
    </source>
</evidence>
<gene>
    <name evidence="2" type="ORF">E2562_020149</name>
</gene>
<dbReference type="AlphaFoldDB" id="A0A6G1BMG4"/>
<reference evidence="2 3" key="1">
    <citation type="submission" date="2019-11" db="EMBL/GenBank/DDBJ databases">
        <title>Whole genome sequence of Oryza granulata.</title>
        <authorList>
            <person name="Li W."/>
        </authorList>
    </citation>
    <scope>NUCLEOTIDE SEQUENCE [LARGE SCALE GENOMIC DNA]</scope>
    <source>
        <strain evidence="3">cv. Menghai</strain>
        <tissue evidence="2">Leaf</tissue>
    </source>
</reference>
<sequence>MVACNCNCNLHDTEEGAGAYAGEGCSSKRNHPSSRSGRPAGNGDAVARCAISSSWVVVAPCAAARG</sequence>
<evidence type="ECO:0000313" key="3">
    <source>
        <dbReference type="Proteomes" id="UP000479710"/>
    </source>
</evidence>
<evidence type="ECO:0000313" key="2">
    <source>
        <dbReference type="EMBL" id="KAF0888927.1"/>
    </source>
</evidence>
<name>A0A6G1BMG4_9ORYZ</name>
<dbReference type="Proteomes" id="UP000479710">
    <property type="component" value="Unassembled WGS sequence"/>
</dbReference>
<dbReference type="EMBL" id="SPHZ02000012">
    <property type="protein sequence ID" value="KAF0888927.1"/>
    <property type="molecule type" value="Genomic_DNA"/>
</dbReference>
<protein>
    <submittedName>
        <fullName evidence="2">Uncharacterized protein</fullName>
    </submittedName>
</protein>